<feature type="non-terminal residue" evidence="2">
    <location>
        <position position="1"/>
    </location>
</feature>
<keyword evidence="3" id="KW-1185">Reference proteome</keyword>
<evidence type="ECO:0000313" key="2">
    <source>
        <dbReference type="EMBL" id="GMS90851.1"/>
    </source>
</evidence>
<feature type="transmembrane region" description="Helical" evidence="1">
    <location>
        <begin position="50"/>
        <end position="71"/>
    </location>
</feature>
<gene>
    <name evidence="2" type="ORF">PENTCL1PPCAC_13026</name>
</gene>
<dbReference type="AlphaFoldDB" id="A0AAV5T5J4"/>
<organism evidence="2 3">
    <name type="scientific">Pristionchus entomophagus</name>
    <dbReference type="NCBI Taxonomy" id="358040"/>
    <lineage>
        <taxon>Eukaryota</taxon>
        <taxon>Metazoa</taxon>
        <taxon>Ecdysozoa</taxon>
        <taxon>Nematoda</taxon>
        <taxon>Chromadorea</taxon>
        <taxon>Rhabditida</taxon>
        <taxon>Rhabditina</taxon>
        <taxon>Diplogasteromorpha</taxon>
        <taxon>Diplogasteroidea</taxon>
        <taxon>Neodiplogasteridae</taxon>
        <taxon>Pristionchus</taxon>
    </lineage>
</organism>
<proteinExistence type="predicted"/>
<accession>A0AAV5T5J4</accession>
<dbReference type="Proteomes" id="UP001432027">
    <property type="component" value="Unassembled WGS sequence"/>
</dbReference>
<name>A0AAV5T5J4_9BILA</name>
<comment type="caution">
    <text evidence="2">The sequence shown here is derived from an EMBL/GenBank/DDBJ whole genome shotgun (WGS) entry which is preliminary data.</text>
</comment>
<keyword evidence="1" id="KW-0472">Membrane</keyword>
<dbReference type="EMBL" id="BTSX01000003">
    <property type="protein sequence ID" value="GMS90851.1"/>
    <property type="molecule type" value="Genomic_DNA"/>
</dbReference>
<sequence>CSVAPGEKSAPEISFPLVTQPRLLGCRKSSQIHSSHSESSSVSPLSPHPISISILLFLILLLLVAVFRLPLLHRRPCSRHHGLQLLQANDASASGSISLLSLSLDRLLFLPSPIDPSDGMSDGRLILL</sequence>
<keyword evidence="1" id="KW-0812">Transmembrane</keyword>
<feature type="non-terminal residue" evidence="2">
    <location>
        <position position="128"/>
    </location>
</feature>
<keyword evidence="1" id="KW-1133">Transmembrane helix</keyword>
<protein>
    <submittedName>
        <fullName evidence="2">Uncharacterized protein</fullName>
    </submittedName>
</protein>
<evidence type="ECO:0000256" key="1">
    <source>
        <dbReference type="SAM" id="Phobius"/>
    </source>
</evidence>
<reference evidence="2" key="1">
    <citation type="submission" date="2023-10" db="EMBL/GenBank/DDBJ databases">
        <title>Genome assembly of Pristionchus species.</title>
        <authorList>
            <person name="Yoshida K."/>
            <person name="Sommer R.J."/>
        </authorList>
    </citation>
    <scope>NUCLEOTIDE SEQUENCE</scope>
    <source>
        <strain evidence="2">RS0144</strain>
    </source>
</reference>
<evidence type="ECO:0000313" key="3">
    <source>
        <dbReference type="Proteomes" id="UP001432027"/>
    </source>
</evidence>